<dbReference type="InterPro" id="IPR006406">
    <property type="entry name" value="Nic_PRibTrfase"/>
</dbReference>
<evidence type="ECO:0000256" key="5">
    <source>
        <dbReference type="ARBA" id="ARBA00022598"/>
    </source>
</evidence>
<dbReference type="GO" id="GO:0016757">
    <property type="term" value="F:glycosyltransferase activity"/>
    <property type="evidence" value="ECO:0007669"/>
    <property type="project" value="UniProtKB-KW"/>
</dbReference>
<evidence type="ECO:0000259" key="8">
    <source>
        <dbReference type="Pfam" id="PF17767"/>
    </source>
</evidence>
<sequence length="406" mass="46762">MGQIINSILDTDLYSFSIQYLYLQKFPRAKGTFKFKDRSNTVYPEGFAEKVMSEVRKMDNLQLQDDEAEWMENKLYYFPKWYITTFLKGYRFNSKEVSLWQDEEGHLHGEIKGYLWRTLFWEEPILAIVSELYHKEIGEVADLQEVAEITRRKFEKFQLHGITFSDFGTRRRFSFAVQETVVKVFDDLSKLYARGTSKDRICFKGTSNTYLAFKYDLTPIGTMAHQIVSAIGALFGYKEANYLAMENWFDVYNADLGIFLYDTYGWDAFEKNFAKKHALLYDGLRVDSGDNIDQLEKIIAKYTSLGIDPSTKSVVFSNALTTDDAVQIHLKVRGRIKDSYGIGTHFTCDIPGVKPLNIVIKLDEVSITEKTESKKAVKLSNDFGKYTGDADEVQIALLTLGIKNKE</sequence>
<dbReference type="Pfam" id="PF04095">
    <property type="entry name" value="NAPRTase"/>
    <property type="match status" value="1"/>
</dbReference>
<dbReference type="PANTHER" id="PTHR11098:SF1">
    <property type="entry name" value="NICOTINATE PHOSPHORIBOSYLTRANSFERASE"/>
    <property type="match status" value="1"/>
</dbReference>
<comment type="pathway">
    <text evidence="1">Cofactor biosynthesis; NAD(+) biosynthesis; nicotinate D-ribonucleotide from nicotinate: step 1/1.</text>
</comment>
<dbReference type="GO" id="GO:0004516">
    <property type="term" value="F:nicotinate phosphoribosyltransferase activity"/>
    <property type="evidence" value="ECO:0007669"/>
    <property type="project" value="UniProtKB-EC"/>
</dbReference>
<comment type="similarity">
    <text evidence="2">Belongs to the NAPRTase family.</text>
</comment>
<name>A0A8S5RYP3_9CAUD</name>
<keyword evidence="9" id="KW-0808">Transferase</keyword>
<evidence type="ECO:0000256" key="4">
    <source>
        <dbReference type="ARBA" id="ARBA00022553"/>
    </source>
</evidence>
<evidence type="ECO:0000313" key="9">
    <source>
        <dbReference type="EMBL" id="DAF43635.1"/>
    </source>
</evidence>
<dbReference type="Pfam" id="PF17767">
    <property type="entry name" value="NAPRTase_N"/>
    <property type="match status" value="1"/>
</dbReference>
<dbReference type="InterPro" id="IPR040727">
    <property type="entry name" value="NAPRTase_N"/>
</dbReference>
<dbReference type="PIRSF" id="PIRSF000484">
    <property type="entry name" value="NAPRT"/>
    <property type="match status" value="1"/>
</dbReference>
<accession>A0A8S5RYP3</accession>
<feature type="domain" description="Nicotinate/nicotinamide phosphoribosyltransferase" evidence="7">
    <location>
        <begin position="163"/>
        <end position="377"/>
    </location>
</feature>
<evidence type="ECO:0000256" key="6">
    <source>
        <dbReference type="ARBA" id="ARBA00022642"/>
    </source>
</evidence>
<evidence type="ECO:0000256" key="1">
    <source>
        <dbReference type="ARBA" id="ARBA00004952"/>
    </source>
</evidence>
<organism evidence="9">
    <name type="scientific">Myoviridae sp. ctNQV2</name>
    <dbReference type="NCBI Taxonomy" id="2827683"/>
    <lineage>
        <taxon>Viruses</taxon>
        <taxon>Duplodnaviria</taxon>
        <taxon>Heunggongvirae</taxon>
        <taxon>Uroviricota</taxon>
        <taxon>Caudoviricetes</taxon>
    </lineage>
</organism>
<dbReference type="EC" id="6.3.4.21" evidence="3"/>
<keyword evidence="9" id="KW-0328">Glycosyltransferase</keyword>
<keyword evidence="5" id="KW-0436">Ligase</keyword>
<keyword evidence="4" id="KW-0597">Phosphoprotein</keyword>
<dbReference type="InterPro" id="IPR007229">
    <property type="entry name" value="Nic_PRibTrfase-Fam"/>
</dbReference>
<protein>
    <recommendedName>
        <fullName evidence="3">nicotinate phosphoribosyltransferase</fullName>
        <ecNumber evidence="3">6.3.4.21</ecNumber>
    </recommendedName>
</protein>
<evidence type="ECO:0000256" key="2">
    <source>
        <dbReference type="ARBA" id="ARBA00010897"/>
    </source>
</evidence>
<reference evidence="9" key="1">
    <citation type="journal article" date="2021" name="Proc. Natl. Acad. Sci. U.S.A.">
        <title>A Catalog of Tens of Thousands of Viruses from Human Metagenomes Reveals Hidden Associations with Chronic Diseases.</title>
        <authorList>
            <person name="Tisza M.J."/>
            <person name="Buck C.B."/>
        </authorList>
    </citation>
    <scope>NUCLEOTIDE SEQUENCE</scope>
    <source>
        <strain evidence="9">CtNQV2</strain>
    </source>
</reference>
<dbReference type="InterPro" id="IPR041525">
    <property type="entry name" value="N/Namide_PRibTrfase"/>
</dbReference>
<proteinExistence type="inferred from homology"/>
<dbReference type="SUPFAM" id="SSF51690">
    <property type="entry name" value="Nicotinate/Quinolinate PRTase C-terminal domain-like"/>
    <property type="match status" value="1"/>
</dbReference>
<dbReference type="SUPFAM" id="SSF54675">
    <property type="entry name" value="Nicotinate/Quinolinate PRTase N-terminal domain-like"/>
    <property type="match status" value="1"/>
</dbReference>
<keyword evidence="6" id="KW-0662">Pyridine nucleotide biosynthesis</keyword>
<dbReference type="Gene3D" id="3.20.140.10">
    <property type="entry name" value="nicotinate phosphoribosyltransferase"/>
    <property type="match status" value="1"/>
</dbReference>
<dbReference type="InterPro" id="IPR036068">
    <property type="entry name" value="Nicotinate_pribotase-like_C"/>
</dbReference>
<dbReference type="NCBIfam" id="NF003704">
    <property type="entry name" value="PRK05321.1"/>
    <property type="match status" value="1"/>
</dbReference>
<evidence type="ECO:0000259" key="7">
    <source>
        <dbReference type="Pfam" id="PF04095"/>
    </source>
</evidence>
<feature type="domain" description="Nicotinate phosphoribosyltransferase N-terminal" evidence="8">
    <location>
        <begin position="9"/>
        <end position="130"/>
    </location>
</feature>
<dbReference type="NCBIfam" id="TIGR01514">
    <property type="entry name" value="NAPRTase"/>
    <property type="match status" value="1"/>
</dbReference>
<dbReference type="PANTHER" id="PTHR11098">
    <property type="entry name" value="NICOTINATE PHOSPHORIBOSYLTRANSFERASE"/>
    <property type="match status" value="1"/>
</dbReference>
<evidence type="ECO:0000256" key="3">
    <source>
        <dbReference type="ARBA" id="ARBA00013236"/>
    </source>
</evidence>
<dbReference type="GO" id="GO:0034355">
    <property type="term" value="P:NAD+ biosynthetic process via the salvage pathway"/>
    <property type="evidence" value="ECO:0007669"/>
    <property type="project" value="TreeGrafter"/>
</dbReference>
<dbReference type="EMBL" id="BK032510">
    <property type="protein sequence ID" value="DAF43635.1"/>
    <property type="molecule type" value="Genomic_DNA"/>
</dbReference>